<feature type="signal peptide" evidence="1">
    <location>
        <begin position="1"/>
        <end position="23"/>
    </location>
</feature>
<evidence type="ECO:0000313" key="3">
    <source>
        <dbReference type="Proteomes" id="UP000613030"/>
    </source>
</evidence>
<evidence type="ECO:0008006" key="4">
    <source>
        <dbReference type="Google" id="ProtNLM"/>
    </source>
</evidence>
<dbReference type="PROSITE" id="PS51257">
    <property type="entry name" value="PROKAR_LIPOPROTEIN"/>
    <property type="match status" value="1"/>
</dbReference>
<dbReference type="RefSeq" id="WP_202014369.1">
    <property type="nucleotide sequence ID" value="NZ_JAERRB010000011.1"/>
</dbReference>
<dbReference type="EMBL" id="JAERRB010000011">
    <property type="protein sequence ID" value="MBL0744633.1"/>
    <property type="molecule type" value="Genomic_DNA"/>
</dbReference>
<reference evidence="2 3" key="1">
    <citation type="submission" date="2021-01" db="EMBL/GenBank/DDBJ databases">
        <title>Chryseolinea sp. Jin1 Genome sequencing and assembly.</title>
        <authorList>
            <person name="Kim I."/>
        </authorList>
    </citation>
    <scope>NUCLEOTIDE SEQUENCE [LARGE SCALE GENOMIC DNA]</scope>
    <source>
        <strain evidence="2 3">Jin1</strain>
    </source>
</reference>
<accession>A0ABS1KYU7</accession>
<organism evidence="2 3">
    <name type="scientific">Chryseolinea lacunae</name>
    <dbReference type="NCBI Taxonomy" id="2801331"/>
    <lineage>
        <taxon>Bacteria</taxon>
        <taxon>Pseudomonadati</taxon>
        <taxon>Bacteroidota</taxon>
        <taxon>Cytophagia</taxon>
        <taxon>Cytophagales</taxon>
        <taxon>Fulvivirgaceae</taxon>
        <taxon>Chryseolinea</taxon>
    </lineage>
</organism>
<name>A0ABS1KYU7_9BACT</name>
<dbReference type="Proteomes" id="UP000613030">
    <property type="component" value="Unassembled WGS sequence"/>
</dbReference>
<proteinExistence type="predicted"/>
<feature type="chain" id="PRO_5046463456" description="PLAT domain-containing protein" evidence="1">
    <location>
        <begin position="24"/>
        <end position="129"/>
    </location>
</feature>
<protein>
    <recommendedName>
        <fullName evidence="4">PLAT domain-containing protein</fullName>
    </recommendedName>
</protein>
<sequence length="129" mass="13216">MKKTFAYLSASLLAVVLIASCHKDDDNNHGCSLDLTSTASADGIVVYSVTVATGAGTASSVTYKGTSGDVTVKNPPLPFHVSIDKKKNDAIYIVADVTADNGGQVLVGYAFTANGGAGDIDQSSRTCPQ</sequence>
<evidence type="ECO:0000256" key="1">
    <source>
        <dbReference type="SAM" id="SignalP"/>
    </source>
</evidence>
<keyword evidence="3" id="KW-1185">Reference proteome</keyword>
<comment type="caution">
    <text evidence="2">The sequence shown here is derived from an EMBL/GenBank/DDBJ whole genome shotgun (WGS) entry which is preliminary data.</text>
</comment>
<evidence type="ECO:0000313" key="2">
    <source>
        <dbReference type="EMBL" id="MBL0744633.1"/>
    </source>
</evidence>
<keyword evidence="1" id="KW-0732">Signal</keyword>
<gene>
    <name evidence="2" type="ORF">JI741_25595</name>
</gene>